<organism evidence="5 6">
    <name type="scientific">Fundulus heteroclitus</name>
    <name type="common">Killifish</name>
    <name type="synonym">Mummichog</name>
    <dbReference type="NCBI Taxonomy" id="8078"/>
    <lineage>
        <taxon>Eukaryota</taxon>
        <taxon>Metazoa</taxon>
        <taxon>Chordata</taxon>
        <taxon>Craniata</taxon>
        <taxon>Vertebrata</taxon>
        <taxon>Euteleostomi</taxon>
        <taxon>Actinopterygii</taxon>
        <taxon>Neopterygii</taxon>
        <taxon>Teleostei</taxon>
        <taxon>Neoteleostei</taxon>
        <taxon>Acanthomorphata</taxon>
        <taxon>Ovalentaria</taxon>
        <taxon>Atherinomorphae</taxon>
        <taxon>Cyprinodontiformes</taxon>
        <taxon>Fundulidae</taxon>
        <taxon>Fundulus</taxon>
    </lineage>
</organism>
<dbReference type="STRING" id="8078.ENSFHEP00000031933"/>
<evidence type="ECO:0000259" key="4">
    <source>
        <dbReference type="PROSITE" id="PS50835"/>
    </source>
</evidence>
<reference evidence="5" key="1">
    <citation type="submission" date="2025-08" db="UniProtKB">
        <authorList>
            <consortium name="Ensembl"/>
        </authorList>
    </citation>
    <scope>IDENTIFICATION</scope>
</reference>
<dbReference type="PANTHER" id="PTHR11481:SF64">
    <property type="entry name" value="FC RECEPTOR-LIKE PROTEIN 4"/>
    <property type="match status" value="1"/>
</dbReference>
<dbReference type="InterPro" id="IPR013783">
    <property type="entry name" value="Ig-like_fold"/>
</dbReference>
<feature type="domain" description="Ig-like" evidence="4">
    <location>
        <begin position="33"/>
        <end position="132"/>
    </location>
</feature>
<evidence type="ECO:0000256" key="1">
    <source>
        <dbReference type="ARBA" id="ARBA00022729"/>
    </source>
</evidence>
<dbReference type="Gene3D" id="2.60.40.10">
    <property type="entry name" value="Immunoglobulins"/>
    <property type="match status" value="1"/>
</dbReference>
<dbReference type="GO" id="GO:0007166">
    <property type="term" value="P:cell surface receptor signaling pathway"/>
    <property type="evidence" value="ECO:0007669"/>
    <property type="project" value="TreeGrafter"/>
</dbReference>
<dbReference type="Pfam" id="PF13927">
    <property type="entry name" value="Ig_3"/>
    <property type="match status" value="1"/>
</dbReference>
<sequence>MKESRLMRKLYKINSTNESGDCSIPAPSCRIDPTFERHSGEYWCENDEGEQTGSVILEFTAQPVEEGSDVTLRCVNKNNEQTEIADFYKDGRLLKTNYENYNLNLQKVSRSDEGFYKCSISGAGDSPESWLAVGEPEKVIIILLCGLVSVLLVTGLILVKKHKGKLPHCLFLV</sequence>
<keyword evidence="3" id="KW-1133">Transmembrane helix</keyword>
<dbReference type="PANTHER" id="PTHR11481">
    <property type="entry name" value="IMMUNOGLOBULIN FC RECEPTOR"/>
    <property type="match status" value="1"/>
</dbReference>
<evidence type="ECO:0000313" key="5">
    <source>
        <dbReference type="Ensembl" id="ENSFHEP00000031933.1"/>
    </source>
</evidence>
<keyword evidence="2" id="KW-1015">Disulfide bond</keyword>
<accession>A0A3Q2QV80</accession>
<keyword evidence="3" id="KW-0812">Transmembrane</keyword>
<name>A0A3Q2QV80_FUNHE</name>
<evidence type="ECO:0000313" key="6">
    <source>
        <dbReference type="Proteomes" id="UP000265000"/>
    </source>
</evidence>
<dbReference type="GeneTree" id="ENSGT00980000199186"/>
<dbReference type="Ensembl" id="ENSFHET00000024831.1">
    <property type="protein sequence ID" value="ENSFHEP00000031933.1"/>
    <property type="gene ID" value="ENSFHEG00000018128.1"/>
</dbReference>
<dbReference type="InterPro" id="IPR007110">
    <property type="entry name" value="Ig-like_dom"/>
</dbReference>
<dbReference type="AlphaFoldDB" id="A0A3Q2QV80"/>
<keyword evidence="3" id="KW-0472">Membrane</keyword>
<keyword evidence="1" id="KW-0732">Signal</keyword>
<evidence type="ECO:0000256" key="2">
    <source>
        <dbReference type="ARBA" id="ARBA00023157"/>
    </source>
</evidence>
<dbReference type="Proteomes" id="UP000265000">
    <property type="component" value="Unplaced"/>
</dbReference>
<dbReference type="GO" id="GO:0006955">
    <property type="term" value="P:immune response"/>
    <property type="evidence" value="ECO:0007669"/>
    <property type="project" value="TreeGrafter"/>
</dbReference>
<dbReference type="InterPro" id="IPR036179">
    <property type="entry name" value="Ig-like_dom_sf"/>
</dbReference>
<evidence type="ECO:0000256" key="3">
    <source>
        <dbReference type="SAM" id="Phobius"/>
    </source>
</evidence>
<dbReference type="InterPro" id="IPR050488">
    <property type="entry name" value="Ig_Fc_receptor"/>
</dbReference>
<dbReference type="GO" id="GO:0009897">
    <property type="term" value="C:external side of plasma membrane"/>
    <property type="evidence" value="ECO:0007669"/>
    <property type="project" value="TreeGrafter"/>
</dbReference>
<feature type="transmembrane region" description="Helical" evidence="3">
    <location>
        <begin position="139"/>
        <end position="159"/>
    </location>
</feature>
<dbReference type="PROSITE" id="PS50835">
    <property type="entry name" value="IG_LIKE"/>
    <property type="match status" value="1"/>
</dbReference>
<reference evidence="5" key="2">
    <citation type="submission" date="2025-09" db="UniProtKB">
        <authorList>
            <consortium name="Ensembl"/>
        </authorList>
    </citation>
    <scope>IDENTIFICATION</scope>
</reference>
<protein>
    <recommendedName>
        <fullName evidence="4">Ig-like domain-containing protein</fullName>
    </recommendedName>
</protein>
<dbReference type="SUPFAM" id="SSF48726">
    <property type="entry name" value="Immunoglobulin"/>
    <property type="match status" value="1"/>
</dbReference>
<keyword evidence="6" id="KW-1185">Reference proteome</keyword>
<dbReference type="GO" id="GO:0004888">
    <property type="term" value="F:transmembrane signaling receptor activity"/>
    <property type="evidence" value="ECO:0007669"/>
    <property type="project" value="TreeGrafter"/>
</dbReference>
<proteinExistence type="predicted"/>